<evidence type="ECO:0000313" key="1">
    <source>
        <dbReference type="EMBL" id="KDS53795.1"/>
    </source>
</evidence>
<accession>A0A069SIZ2</accession>
<proteinExistence type="predicted"/>
<sequence>MPVRIKKGTKNYRDLLIDKFEEKMLAESLGGTMGMVKPFYSCT</sequence>
<dbReference type="Proteomes" id="UP000027661">
    <property type="component" value="Unassembled WGS sequence"/>
</dbReference>
<comment type="caution">
    <text evidence="1">The sequence shown here is derived from an EMBL/GenBank/DDBJ whole genome shotgun (WGS) entry which is preliminary data.</text>
</comment>
<dbReference type="PATRIC" id="fig|1339352.3.peg.2138"/>
<dbReference type="EMBL" id="JNHM01000028">
    <property type="protein sequence ID" value="KDS53795.1"/>
    <property type="molecule type" value="Genomic_DNA"/>
</dbReference>
<reference evidence="1 2" key="1">
    <citation type="submission" date="2014-04" db="EMBL/GenBank/DDBJ databases">
        <authorList>
            <person name="Sears C."/>
            <person name="Carroll K."/>
            <person name="Sack B.R."/>
            <person name="Qadri F."/>
            <person name="Myers L.L."/>
            <person name="Chung G.-T."/>
            <person name="Escheverria P."/>
            <person name="Fraser C.M."/>
            <person name="Sadzewicz L."/>
            <person name="Shefchek K.A."/>
            <person name="Tallon L."/>
            <person name="Das S.P."/>
            <person name="Daugherty S."/>
            <person name="Mongodin E.F."/>
        </authorList>
    </citation>
    <scope>NUCLEOTIDE SEQUENCE [LARGE SCALE GENOMIC DNA]</scope>
    <source>
        <strain evidence="1 2">3975 RP4</strain>
    </source>
</reference>
<dbReference type="AlphaFoldDB" id="A0A069SIZ2"/>
<organism evidence="1 2">
    <name type="scientific">Phocaeicola vulgatus str. 3975 RP4</name>
    <dbReference type="NCBI Taxonomy" id="1339352"/>
    <lineage>
        <taxon>Bacteria</taxon>
        <taxon>Pseudomonadati</taxon>
        <taxon>Bacteroidota</taxon>
        <taxon>Bacteroidia</taxon>
        <taxon>Bacteroidales</taxon>
        <taxon>Bacteroidaceae</taxon>
        <taxon>Phocaeicola</taxon>
    </lineage>
</organism>
<evidence type="ECO:0000313" key="2">
    <source>
        <dbReference type="Proteomes" id="UP000027661"/>
    </source>
</evidence>
<name>A0A069SIZ2_PHOVU</name>
<protein>
    <submittedName>
        <fullName evidence="1">Uncharacterized protein</fullName>
    </submittedName>
</protein>
<gene>
    <name evidence="1" type="ORF">M099_2212</name>
</gene>